<dbReference type="SMART" id="SM00320">
    <property type="entry name" value="WD40"/>
    <property type="match status" value="7"/>
</dbReference>
<proteinExistence type="predicted"/>
<feature type="compositionally biased region" description="Basic residues" evidence="2">
    <location>
        <begin position="667"/>
        <end position="680"/>
    </location>
</feature>
<dbReference type="PROSITE" id="PS50082">
    <property type="entry name" value="WD_REPEATS_2"/>
    <property type="match status" value="1"/>
</dbReference>
<evidence type="ECO:0000256" key="2">
    <source>
        <dbReference type="SAM" id="MobiDB-lite"/>
    </source>
</evidence>
<feature type="region of interest" description="Disordered" evidence="2">
    <location>
        <begin position="480"/>
        <end position="514"/>
    </location>
</feature>
<dbReference type="InterPro" id="IPR036322">
    <property type="entry name" value="WD40_repeat_dom_sf"/>
</dbReference>
<reference evidence="3" key="1">
    <citation type="submission" date="2019-11" db="UniProtKB">
        <authorList>
            <consortium name="WormBaseParasite"/>
        </authorList>
    </citation>
    <scope>IDENTIFICATION</scope>
</reference>
<feature type="region of interest" description="Disordered" evidence="2">
    <location>
        <begin position="625"/>
        <end position="680"/>
    </location>
</feature>
<dbReference type="PANTHER" id="PTHR19847">
    <property type="entry name" value="DDB1- AND CUL4-ASSOCIATED FACTOR 11"/>
    <property type="match status" value="1"/>
</dbReference>
<keyword evidence="1" id="KW-0853">WD repeat</keyword>
<evidence type="ECO:0000256" key="1">
    <source>
        <dbReference type="PROSITE-ProRule" id="PRU00221"/>
    </source>
</evidence>
<dbReference type="InterPro" id="IPR001680">
    <property type="entry name" value="WD40_rpt"/>
</dbReference>
<feature type="region of interest" description="Disordered" evidence="2">
    <location>
        <begin position="561"/>
        <end position="586"/>
    </location>
</feature>
<dbReference type="SUPFAM" id="SSF50978">
    <property type="entry name" value="WD40 repeat-like"/>
    <property type="match status" value="1"/>
</dbReference>
<feature type="compositionally biased region" description="Low complexity" evidence="2">
    <location>
        <begin position="654"/>
        <end position="666"/>
    </location>
</feature>
<dbReference type="InterPro" id="IPR015943">
    <property type="entry name" value="WD40/YVTN_repeat-like_dom_sf"/>
</dbReference>
<dbReference type="Pfam" id="PF00400">
    <property type="entry name" value="WD40"/>
    <property type="match status" value="2"/>
</dbReference>
<feature type="repeat" description="WD" evidence="1">
    <location>
        <begin position="309"/>
        <end position="350"/>
    </location>
</feature>
<name>A0A5K3ERQ8_MESCO</name>
<dbReference type="Gene3D" id="2.130.10.10">
    <property type="entry name" value="YVTN repeat-like/Quinoprotein amine dehydrogenase"/>
    <property type="match status" value="3"/>
</dbReference>
<dbReference type="PROSITE" id="PS50294">
    <property type="entry name" value="WD_REPEATS_REGION"/>
    <property type="match status" value="1"/>
</dbReference>
<feature type="compositionally biased region" description="Polar residues" evidence="2">
    <location>
        <begin position="633"/>
        <end position="642"/>
    </location>
</feature>
<dbReference type="PANTHER" id="PTHR19847:SF7">
    <property type="entry name" value="DDB1- AND CUL4-ASSOCIATED FACTOR 11"/>
    <property type="match status" value="1"/>
</dbReference>
<feature type="compositionally biased region" description="Acidic residues" evidence="2">
    <location>
        <begin position="565"/>
        <end position="582"/>
    </location>
</feature>
<dbReference type="GO" id="GO:0043161">
    <property type="term" value="P:proteasome-mediated ubiquitin-dependent protein catabolic process"/>
    <property type="evidence" value="ECO:0007669"/>
    <property type="project" value="TreeGrafter"/>
</dbReference>
<feature type="compositionally biased region" description="Acidic residues" evidence="2">
    <location>
        <begin position="494"/>
        <end position="511"/>
    </location>
</feature>
<dbReference type="GO" id="GO:0080008">
    <property type="term" value="C:Cul4-RING E3 ubiquitin ligase complex"/>
    <property type="evidence" value="ECO:0007669"/>
    <property type="project" value="TreeGrafter"/>
</dbReference>
<dbReference type="AlphaFoldDB" id="A0A5K3ERQ8"/>
<sequence>MFLSHLTTVAHEFRLCTYSGRTETNKVVRCLCSYFLILFFQKKLLLSVFSLNSDMPAGCGRTRRSKKNLRYTGSLSKIFQGKKENLPVGWNTVSDLVQSELRGRKPSDLTFSYYGKKFIPNDVLWVLYSRHDMYCGIFDQTGDQFFSASQDGIVRVFDYTGRYFKLKREIVCHEYGWSIVSLVQSPDQRNLAFCSLYATLNIVDLGDDSSQTKLVPLASIIGANDVFCLSYCGASSTRILCARNRGRVTLCDVGIGECEELDVSQRRGADVNAVTTLDDSGNIFVAGGDDTCIRMFDTRALNEGCLACFPGHADGITYIDSKNDGRYFLSNSKDQTVRLWDIRTHSKAGSERRTHPREPWDYRIHRVPRSYRKRPPNDHQAKSVLTLSGHTVRYTLIRAKFSPLHSTGQQFAYAGSASGDWHIWDLTTGQKVSENFAKVITLRDVSWHPWEPRVVTSGLNGSITCWCQRRKGEAQRKPLFLTPHHHGAPPTESNDQESNDEASESADEEDEQARFLRSTVAKTEDLSNLSRAGFYYRFPRRRSVPSNSYIEVVSDLSNTESLNSIDEEGDYDEDDDWAESDSIEGTGLRDLMNATNEEYLSEDDPDFRLPRGFYAVLGEDEDLDGVNDWEWSSAPTSSTTGESDGGVAERRTTRSQTRRAALQNARQRGRRRRQLQNRDL</sequence>
<accession>A0A5K3ERQ8</accession>
<dbReference type="WBParaSite" id="MCU_002193-RA">
    <property type="protein sequence ID" value="MCU_002193-RA"/>
    <property type="gene ID" value="MCU_002193"/>
</dbReference>
<protein>
    <submittedName>
        <fullName evidence="3">WD_REPEATS_REGION domain-containing protein</fullName>
    </submittedName>
</protein>
<organism evidence="3">
    <name type="scientific">Mesocestoides corti</name>
    <name type="common">Flatworm</name>
    <dbReference type="NCBI Taxonomy" id="53468"/>
    <lineage>
        <taxon>Eukaryota</taxon>
        <taxon>Metazoa</taxon>
        <taxon>Spiralia</taxon>
        <taxon>Lophotrochozoa</taxon>
        <taxon>Platyhelminthes</taxon>
        <taxon>Cestoda</taxon>
        <taxon>Eucestoda</taxon>
        <taxon>Cyclophyllidea</taxon>
        <taxon>Mesocestoididae</taxon>
        <taxon>Mesocestoides</taxon>
    </lineage>
</organism>
<dbReference type="InterPro" id="IPR051859">
    <property type="entry name" value="DCAF"/>
</dbReference>
<evidence type="ECO:0000313" key="3">
    <source>
        <dbReference type="WBParaSite" id="MCU_002193-RA"/>
    </source>
</evidence>